<evidence type="ECO:0000256" key="1">
    <source>
        <dbReference type="ARBA" id="ARBA00004123"/>
    </source>
</evidence>
<feature type="domain" description="ORC6 first cyclin-like" evidence="7">
    <location>
        <begin position="10"/>
        <end position="93"/>
    </location>
</feature>
<keyword evidence="4" id="KW-0238">DNA-binding</keyword>
<sequence>MSRTLEPTLLSLLPTYSQDLPQPLLELASSLLTQSRHSAGALRAEEEVARTYACAHIACERLKITLDLPPIQPRPPVPPRIYKRLYTHLNNVLPANAVGRSGRVRTPSSKLREAGTLGSDQRIPSRGTPTKEESLAKFRSPTALRVNSTPTKSASKPPPIPAKRKAGGSISALPAWVRPTIQFMCKELDEERIGRVVLAGMQTIATPHGKRTKDEWANEHLTPLLAAVYFLVSSQVYVLEQGKDLDDPQYARMRKSILNVIGRAQENVSVTGMDEDELWIGWSDIKSRDVDGAVAKVVENGWQEEEWFAGIKHMVKTKNTDVDSEDEGMEDDNDGQFSGKLHIQRGDTMLQSKWDMTDKKREEYGAWKNEMMRRIQEVENSQTYKLDIHAAA</sequence>
<evidence type="ECO:0000256" key="4">
    <source>
        <dbReference type="ARBA" id="ARBA00023125"/>
    </source>
</evidence>
<dbReference type="GO" id="GO:0005664">
    <property type="term" value="C:nuclear origin of replication recognition complex"/>
    <property type="evidence" value="ECO:0007669"/>
    <property type="project" value="InterPro"/>
</dbReference>
<evidence type="ECO:0000313" key="8">
    <source>
        <dbReference type="EMBL" id="KAK6955972.1"/>
    </source>
</evidence>
<evidence type="ECO:0000256" key="5">
    <source>
        <dbReference type="ARBA" id="ARBA00023242"/>
    </source>
</evidence>
<comment type="subcellular location">
    <subcellularLocation>
        <location evidence="1">Nucleus</location>
    </subcellularLocation>
</comment>
<dbReference type="Proteomes" id="UP001369815">
    <property type="component" value="Unassembled WGS sequence"/>
</dbReference>
<dbReference type="InterPro" id="IPR008721">
    <property type="entry name" value="ORC6_cyclin_first"/>
</dbReference>
<protein>
    <recommendedName>
        <fullName evidence="7">ORC6 first cyclin-like domain-containing protein</fullName>
    </recommendedName>
</protein>
<feature type="region of interest" description="Disordered" evidence="6">
    <location>
        <begin position="98"/>
        <end position="166"/>
    </location>
</feature>
<evidence type="ECO:0000313" key="9">
    <source>
        <dbReference type="Proteomes" id="UP001369815"/>
    </source>
</evidence>
<keyword evidence="9" id="KW-1185">Reference proteome</keyword>
<dbReference type="AlphaFoldDB" id="A0AAX6MUW4"/>
<evidence type="ECO:0000256" key="2">
    <source>
        <dbReference type="ARBA" id="ARBA00010840"/>
    </source>
</evidence>
<organism evidence="8 9">
    <name type="scientific">Daldinia eschscholtzii</name>
    <dbReference type="NCBI Taxonomy" id="292717"/>
    <lineage>
        <taxon>Eukaryota</taxon>
        <taxon>Fungi</taxon>
        <taxon>Dikarya</taxon>
        <taxon>Ascomycota</taxon>
        <taxon>Pezizomycotina</taxon>
        <taxon>Sordariomycetes</taxon>
        <taxon>Xylariomycetidae</taxon>
        <taxon>Xylariales</taxon>
        <taxon>Hypoxylaceae</taxon>
        <taxon>Daldinia</taxon>
    </lineage>
</organism>
<name>A0AAX6MUW4_9PEZI</name>
<keyword evidence="3" id="KW-0235">DNA replication</keyword>
<evidence type="ECO:0000259" key="7">
    <source>
        <dbReference type="Pfam" id="PF05460"/>
    </source>
</evidence>
<evidence type="ECO:0000256" key="3">
    <source>
        <dbReference type="ARBA" id="ARBA00022705"/>
    </source>
</evidence>
<dbReference type="GO" id="GO:0006260">
    <property type="term" value="P:DNA replication"/>
    <property type="evidence" value="ECO:0007669"/>
    <property type="project" value="UniProtKB-KW"/>
</dbReference>
<proteinExistence type="inferred from homology"/>
<dbReference type="Pfam" id="PF05460">
    <property type="entry name" value="ORC6"/>
    <property type="match status" value="1"/>
</dbReference>
<keyword evidence="5" id="KW-0539">Nucleus</keyword>
<gene>
    <name evidence="8" type="ORF">Daesc_003619</name>
</gene>
<dbReference type="EMBL" id="JBANMG010000003">
    <property type="protein sequence ID" value="KAK6955972.1"/>
    <property type="molecule type" value="Genomic_DNA"/>
</dbReference>
<comment type="caution">
    <text evidence="8">The sequence shown here is derived from an EMBL/GenBank/DDBJ whole genome shotgun (WGS) entry which is preliminary data.</text>
</comment>
<comment type="similarity">
    <text evidence="2">Belongs to the ORC6 family.</text>
</comment>
<accession>A0AAX6MUW4</accession>
<evidence type="ECO:0000256" key="6">
    <source>
        <dbReference type="SAM" id="MobiDB-lite"/>
    </source>
</evidence>
<reference evidence="8 9" key="1">
    <citation type="journal article" date="2024" name="Front Chem Biol">
        <title>Unveiling the potential of Daldinia eschscholtzii MFLUCC 19-0629 through bioactivity and bioinformatics studies for enhanced sustainable agriculture production.</title>
        <authorList>
            <person name="Brooks S."/>
            <person name="Weaver J.A."/>
            <person name="Klomchit A."/>
            <person name="Alharthi S.A."/>
            <person name="Onlamun T."/>
            <person name="Nurani R."/>
            <person name="Vong T.K."/>
            <person name="Alberti F."/>
            <person name="Greco C."/>
        </authorList>
    </citation>
    <scope>NUCLEOTIDE SEQUENCE [LARGE SCALE GENOMIC DNA]</scope>
    <source>
        <strain evidence="8">MFLUCC 19-0629</strain>
    </source>
</reference>
<dbReference type="GO" id="GO:0003677">
    <property type="term" value="F:DNA binding"/>
    <property type="evidence" value="ECO:0007669"/>
    <property type="project" value="UniProtKB-KW"/>
</dbReference>